<dbReference type="Proteomes" id="UP001165122">
    <property type="component" value="Unassembled WGS sequence"/>
</dbReference>
<dbReference type="AlphaFoldDB" id="A0A9W7KZF4"/>
<proteinExistence type="predicted"/>
<gene>
    <name evidence="1" type="ORF">TrLO_g6223</name>
</gene>
<name>A0A9W7KZF4_9STRA</name>
<evidence type="ECO:0000313" key="1">
    <source>
        <dbReference type="EMBL" id="GMI16835.1"/>
    </source>
</evidence>
<protein>
    <submittedName>
        <fullName evidence="1">Uncharacterized protein</fullName>
    </submittedName>
</protein>
<reference evidence="2" key="1">
    <citation type="journal article" date="2023" name="Commun. Biol.">
        <title>Genome analysis of Parmales, the sister group of diatoms, reveals the evolutionary specialization of diatoms from phago-mixotrophs to photoautotrophs.</title>
        <authorList>
            <person name="Ban H."/>
            <person name="Sato S."/>
            <person name="Yoshikawa S."/>
            <person name="Yamada K."/>
            <person name="Nakamura Y."/>
            <person name="Ichinomiya M."/>
            <person name="Sato N."/>
            <person name="Blanc-Mathieu R."/>
            <person name="Endo H."/>
            <person name="Kuwata A."/>
            <person name="Ogata H."/>
        </authorList>
    </citation>
    <scope>NUCLEOTIDE SEQUENCE [LARGE SCALE GENOMIC DNA]</scope>
    <source>
        <strain evidence="2">NIES 3700</strain>
    </source>
</reference>
<comment type="caution">
    <text evidence="1">The sequence shown here is derived from an EMBL/GenBank/DDBJ whole genome shotgun (WGS) entry which is preliminary data.</text>
</comment>
<keyword evidence="2" id="KW-1185">Reference proteome</keyword>
<dbReference type="EMBL" id="BRXW01000267">
    <property type="protein sequence ID" value="GMI16835.1"/>
    <property type="molecule type" value="Genomic_DNA"/>
</dbReference>
<evidence type="ECO:0000313" key="2">
    <source>
        <dbReference type="Proteomes" id="UP001165122"/>
    </source>
</evidence>
<organism evidence="1 2">
    <name type="scientific">Triparma laevis f. longispina</name>
    <dbReference type="NCBI Taxonomy" id="1714387"/>
    <lineage>
        <taxon>Eukaryota</taxon>
        <taxon>Sar</taxon>
        <taxon>Stramenopiles</taxon>
        <taxon>Ochrophyta</taxon>
        <taxon>Bolidophyceae</taxon>
        <taxon>Parmales</taxon>
        <taxon>Triparmaceae</taxon>
        <taxon>Triparma</taxon>
    </lineage>
</organism>
<sequence length="77" mass="8581">MGSTPARELTAPSSKRPLAVWGAVGLARSLRFGRDDHHSPLTANGYFKLRVRPQLRFYKSRLPGYSTMRGSLSFGED</sequence>
<accession>A0A9W7KZF4</accession>